<dbReference type="AlphaFoldDB" id="A0AA38W784"/>
<dbReference type="EMBL" id="JARYMX010000004">
    <property type="protein sequence ID" value="KAJ9551167.1"/>
    <property type="molecule type" value="Genomic_DNA"/>
</dbReference>
<evidence type="ECO:0000313" key="3">
    <source>
        <dbReference type="Proteomes" id="UP001172457"/>
    </source>
</evidence>
<evidence type="ECO:0000259" key="1">
    <source>
        <dbReference type="Pfam" id="PF13966"/>
    </source>
</evidence>
<reference evidence="2" key="1">
    <citation type="submission" date="2023-03" db="EMBL/GenBank/DDBJ databases">
        <title>Chromosome-scale reference genome and RAD-based genetic map of yellow starthistle (Centaurea solstitialis) reveal putative structural variation and QTLs associated with invader traits.</title>
        <authorList>
            <person name="Reatini B."/>
            <person name="Cang F.A."/>
            <person name="Jiang Q."/>
            <person name="Mckibben M.T.W."/>
            <person name="Barker M.S."/>
            <person name="Rieseberg L.H."/>
            <person name="Dlugosch K.M."/>
        </authorList>
    </citation>
    <scope>NUCLEOTIDE SEQUENCE</scope>
    <source>
        <strain evidence="2">CAN-66</strain>
        <tissue evidence="2">Leaf</tissue>
    </source>
</reference>
<proteinExistence type="predicted"/>
<accession>A0AA38W784</accession>
<gene>
    <name evidence="2" type="ORF">OSB04_015212</name>
</gene>
<dbReference type="Pfam" id="PF13966">
    <property type="entry name" value="zf-RVT"/>
    <property type="match status" value="1"/>
</dbReference>
<evidence type="ECO:0000313" key="2">
    <source>
        <dbReference type="EMBL" id="KAJ9551167.1"/>
    </source>
</evidence>
<keyword evidence="3" id="KW-1185">Reference proteome</keyword>
<dbReference type="Proteomes" id="UP001172457">
    <property type="component" value="Chromosome 4"/>
</dbReference>
<sequence length="393" mass="45079">MLRRKFLWGGSEEKDKINWVAWDVVLGSKDKGGLGVGSLYSLNLSLLLKWLWRFKNEHNSIWRREVCGIHNGYRKPVIGLEKKTLPGVWFRIIKAIPELVDIGFELSSIFEIKVGSGENTLFWLDDWLGGGDRLMPGFLCSLIWIKKKTCFVADRMAPNKLLWDWKKFPRNPTEISELCLLSDLVKFTTVSEAEDKWRSKLSGDGVYYVHDLRRLIDDKVTIPTLNPTIWLLIIPLKINCFIWRACMDRIPSAVNLARRGINVGNTSCALCNLGTDEADHFLINCPSTATAMGWIFNWCGIPIQPFSSVSDFINFAANWGHCPKKRRIFIVICYGLLWCTWKARNDLVFNKVHISLLKMADSVVTMVFSFIAHRGNFGKINWANWLSCPFNIL</sequence>
<dbReference type="PANTHER" id="PTHR33116:SF79">
    <property type="entry name" value="REVERSE TRANSCRIPTASE DOMAIN, ZINC FINGER, CCHC-TYPE-RELATED"/>
    <property type="match status" value="1"/>
</dbReference>
<feature type="domain" description="Reverse transcriptase zinc-binding" evidence="1">
    <location>
        <begin position="226"/>
        <end position="288"/>
    </location>
</feature>
<dbReference type="InterPro" id="IPR026960">
    <property type="entry name" value="RVT-Znf"/>
</dbReference>
<comment type="caution">
    <text evidence="2">The sequence shown here is derived from an EMBL/GenBank/DDBJ whole genome shotgun (WGS) entry which is preliminary data.</text>
</comment>
<name>A0AA38W784_9ASTR</name>
<dbReference type="PANTHER" id="PTHR33116">
    <property type="entry name" value="REVERSE TRANSCRIPTASE ZINC-BINDING DOMAIN-CONTAINING PROTEIN-RELATED-RELATED"/>
    <property type="match status" value="1"/>
</dbReference>
<protein>
    <recommendedName>
        <fullName evidence="1">Reverse transcriptase zinc-binding domain-containing protein</fullName>
    </recommendedName>
</protein>
<organism evidence="2 3">
    <name type="scientific">Centaurea solstitialis</name>
    <name type="common">yellow star-thistle</name>
    <dbReference type="NCBI Taxonomy" id="347529"/>
    <lineage>
        <taxon>Eukaryota</taxon>
        <taxon>Viridiplantae</taxon>
        <taxon>Streptophyta</taxon>
        <taxon>Embryophyta</taxon>
        <taxon>Tracheophyta</taxon>
        <taxon>Spermatophyta</taxon>
        <taxon>Magnoliopsida</taxon>
        <taxon>eudicotyledons</taxon>
        <taxon>Gunneridae</taxon>
        <taxon>Pentapetalae</taxon>
        <taxon>asterids</taxon>
        <taxon>campanulids</taxon>
        <taxon>Asterales</taxon>
        <taxon>Asteraceae</taxon>
        <taxon>Carduoideae</taxon>
        <taxon>Cardueae</taxon>
        <taxon>Centaureinae</taxon>
        <taxon>Centaurea</taxon>
    </lineage>
</organism>